<evidence type="ECO:0000256" key="15">
    <source>
        <dbReference type="RuleBase" id="RU361240"/>
    </source>
</evidence>
<evidence type="ECO:0000256" key="10">
    <source>
        <dbReference type="ARBA" id="ARBA00022833"/>
    </source>
</evidence>
<evidence type="ECO:0000256" key="7">
    <source>
        <dbReference type="ARBA" id="ARBA00022692"/>
    </source>
</evidence>
<evidence type="ECO:0000256" key="12">
    <source>
        <dbReference type="ARBA" id="ARBA00023049"/>
    </source>
</evidence>
<keyword evidence="11 17" id="KW-1133">Transmembrane helix</keyword>
<dbReference type="Pfam" id="PF04389">
    <property type="entry name" value="Peptidase_M28"/>
    <property type="match status" value="1"/>
</dbReference>
<dbReference type="HOGENOM" id="CLU_006412_1_0_1"/>
<evidence type="ECO:0000256" key="5">
    <source>
        <dbReference type="ARBA" id="ARBA00022554"/>
    </source>
</evidence>
<keyword evidence="5" id="KW-0926">Vacuole</keyword>
<dbReference type="AlphaFoldDB" id="A0A0C3QSG2"/>
<feature type="transmembrane region" description="Helical" evidence="17">
    <location>
        <begin position="639"/>
        <end position="661"/>
    </location>
</feature>
<comment type="similarity">
    <text evidence="4 15">Belongs to the peptidase M28 family.</text>
</comment>
<dbReference type="InterPro" id="IPR048024">
    <property type="entry name" value="Fxna-like_M28_dom"/>
</dbReference>
<evidence type="ECO:0000256" key="17">
    <source>
        <dbReference type="SAM" id="Phobius"/>
    </source>
</evidence>
<name>A0A0C3QSG2_9AGAM</name>
<dbReference type="EC" id="3.4.-.-" evidence="15"/>
<dbReference type="Pfam" id="PF22251">
    <property type="entry name" value="PFF1_TM"/>
    <property type="match status" value="1"/>
</dbReference>
<evidence type="ECO:0000256" key="8">
    <source>
        <dbReference type="ARBA" id="ARBA00022723"/>
    </source>
</evidence>
<dbReference type="Gene3D" id="3.40.630.10">
    <property type="entry name" value="Zn peptidases"/>
    <property type="match status" value="1"/>
</dbReference>
<keyword evidence="14" id="KW-0325">Glycoprotein</keyword>
<protein>
    <recommendedName>
        <fullName evidence="15">Peptide hydrolase</fullName>
        <ecNumber evidence="15">3.4.-.-</ecNumber>
    </recommendedName>
</protein>
<feature type="compositionally biased region" description="Acidic residues" evidence="16">
    <location>
        <begin position="532"/>
        <end position="546"/>
    </location>
</feature>
<sequence length="895" mass="98741">MTFVQRVVDFFSFSTRPVTVLTLATYAVILIASIWIHEGNPHVPQKPSKQLGLDLDAAWNDLQHITTFPHPYNSHANDVVRAYILGRVKAMGKRRESFFHISDDHISNGTYAAGQLIYFEGNNVLVKIDGSDDDADQKGGVLVSAHFDSVSTAPGATDNGMGAATTLSLIDYFAKNQPRRNIIFNLNNGEEDWLNGAHAFLEHPWASLVSVFLNLEGAGNGGRPLLFRTSSTGVTKAFRAVRSPHGTVLSADAFKRRVIRSGTDFEVYNKAGMKGLDLAFYRNRARYHTKYDSVPALEGKGSLWAMMSAGLRATQALDAANDGSEGGGQPVYFDLFGATMVVLEQNTMFILNVVALAVGPAVVAALLVFLRQKRKLVWSTEGWIRFPLASIVAAASTIGLANLYSKFSTYIVYSSSYSVLASLLITFYLVLYAILRTLNWYRPPSGGQPAQRAIVFLQTYFFWWSLLIFDTVVLKVLQVGGLYFIAFYHAGTLAALVISLLEMLWVVKGESATSINGDEHAEEEPRRSGPFGDDEDEIQEEAEASEPTERSSLLPKHADRDEWVIEDHRLATPLWGIEFLLAAGFPIILATQIALLLLTSTSQTLSDGNNPLSVYLMIAISSVLIILPLAPFIHKIHRIFSLVLVFILIITVAYNMLAFPFSMSSPLKVYFQQTVNLDANATEPHSLVELVAVQGYLDRYVVPSTPSGQDAINKGQLTCGPTVGKRVGLWSCRYPGPPPNVAPISANDIGTEFGSSAVKPDLITFNATRLTANTGKITVKGRNTRSCRLYFDDPIKAAHVKGGNDRVQPGYVVPEDGVKEVRLWSRTWDKEFEVLVEWDGKVKKQKVTGRVACEWAEMREGRIPALEEVLGFSPMWTAVTKLEDGLVEAYKKFEM</sequence>
<keyword evidence="6 15" id="KW-0645">Protease</keyword>
<evidence type="ECO:0000259" key="19">
    <source>
        <dbReference type="Pfam" id="PF22250"/>
    </source>
</evidence>
<keyword evidence="9 15" id="KW-0378">Hydrolase</keyword>
<feature type="transmembrane region" description="Helical" evidence="17">
    <location>
        <begin position="382"/>
        <end position="404"/>
    </location>
</feature>
<feature type="compositionally biased region" description="Basic and acidic residues" evidence="16">
    <location>
        <begin position="517"/>
        <end position="527"/>
    </location>
</feature>
<evidence type="ECO:0000256" key="13">
    <source>
        <dbReference type="ARBA" id="ARBA00023136"/>
    </source>
</evidence>
<evidence type="ECO:0000256" key="4">
    <source>
        <dbReference type="ARBA" id="ARBA00010918"/>
    </source>
</evidence>
<dbReference type="OrthoDB" id="76293at2759"/>
<feature type="transmembrane region" description="Helical" evidence="17">
    <location>
        <begin position="410"/>
        <end position="435"/>
    </location>
</feature>
<keyword evidence="22" id="KW-1185">Reference proteome</keyword>
<keyword evidence="10 15" id="KW-0862">Zinc</keyword>
<comment type="cofactor">
    <cofactor evidence="1">
        <name>Zn(2+)</name>
        <dbReference type="ChEBI" id="CHEBI:29105"/>
    </cofactor>
</comment>
<accession>A0A0C3QSG2</accession>
<dbReference type="EMBL" id="KN822959">
    <property type="protein sequence ID" value="KIO31881.1"/>
    <property type="molecule type" value="Genomic_DNA"/>
</dbReference>
<dbReference type="CDD" id="cd03875">
    <property type="entry name" value="M28_Fxna_like"/>
    <property type="match status" value="1"/>
</dbReference>
<evidence type="ECO:0000256" key="6">
    <source>
        <dbReference type="ARBA" id="ARBA00022670"/>
    </source>
</evidence>
<evidence type="ECO:0000256" key="14">
    <source>
        <dbReference type="ARBA" id="ARBA00023180"/>
    </source>
</evidence>
<organism evidence="21 22">
    <name type="scientific">Tulasnella calospora MUT 4182</name>
    <dbReference type="NCBI Taxonomy" id="1051891"/>
    <lineage>
        <taxon>Eukaryota</taxon>
        <taxon>Fungi</taxon>
        <taxon>Dikarya</taxon>
        <taxon>Basidiomycota</taxon>
        <taxon>Agaricomycotina</taxon>
        <taxon>Agaricomycetes</taxon>
        <taxon>Cantharellales</taxon>
        <taxon>Tulasnellaceae</taxon>
        <taxon>Tulasnella</taxon>
    </lineage>
</organism>
<dbReference type="GO" id="GO:0005774">
    <property type="term" value="C:vacuolar membrane"/>
    <property type="evidence" value="ECO:0007669"/>
    <property type="project" value="UniProtKB-SubCell"/>
</dbReference>
<dbReference type="SUPFAM" id="SSF53187">
    <property type="entry name" value="Zn-dependent exopeptidases"/>
    <property type="match status" value="1"/>
</dbReference>
<evidence type="ECO:0000256" key="3">
    <source>
        <dbReference type="ARBA" id="ARBA00004128"/>
    </source>
</evidence>
<comment type="subcellular location">
    <subcellularLocation>
        <location evidence="3">Vacuole membrane</location>
        <topology evidence="3">Multi-pass membrane protein</topology>
    </subcellularLocation>
</comment>
<evidence type="ECO:0000313" key="22">
    <source>
        <dbReference type="Proteomes" id="UP000054248"/>
    </source>
</evidence>
<feature type="domain" description="Vacuolar membrane protease transmembrane" evidence="20">
    <location>
        <begin position="384"/>
        <end position="549"/>
    </location>
</feature>
<feature type="region of interest" description="Disordered" evidence="16">
    <location>
        <begin position="516"/>
        <end position="552"/>
    </location>
</feature>
<evidence type="ECO:0000259" key="18">
    <source>
        <dbReference type="Pfam" id="PF04389"/>
    </source>
</evidence>
<feature type="domain" description="Vacuolar membrane protease C-terminal" evidence="19">
    <location>
        <begin position="667"/>
        <end position="888"/>
    </location>
</feature>
<keyword evidence="7 17" id="KW-0812">Transmembrane</keyword>
<dbReference type="GO" id="GO:0006508">
    <property type="term" value="P:proteolysis"/>
    <property type="evidence" value="ECO:0007669"/>
    <property type="project" value="UniProtKB-KW"/>
</dbReference>
<evidence type="ECO:0000256" key="9">
    <source>
        <dbReference type="ARBA" id="ARBA00022801"/>
    </source>
</evidence>
<dbReference type="GO" id="GO:0008235">
    <property type="term" value="F:metalloexopeptidase activity"/>
    <property type="evidence" value="ECO:0007669"/>
    <property type="project" value="InterPro"/>
</dbReference>
<proteinExistence type="inferred from homology"/>
<reference evidence="22" key="2">
    <citation type="submission" date="2015-01" db="EMBL/GenBank/DDBJ databases">
        <title>Evolutionary Origins and Diversification of the Mycorrhizal Mutualists.</title>
        <authorList>
            <consortium name="DOE Joint Genome Institute"/>
            <consortium name="Mycorrhizal Genomics Consortium"/>
            <person name="Kohler A."/>
            <person name="Kuo A."/>
            <person name="Nagy L.G."/>
            <person name="Floudas D."/>
            <person name="Copeland A."/>
            <person name="Barry K.W."/>
            <person name="Cichocki N."/>
            <person name="Veneault-Fourrey C."/>
            <person name="LaButti K."/>
            <person name="Lindquist E.A."/>
            <person name="Lipzen A."/>
            <person name="Lundell T."/>
            <person name="Morin E."/>
            <person name="Murat C."/>
            <person name="Riley R."/>
            <person name="Ohm R."/>
            <person name="Sun H."/>
            <person name="Tunlid A."/>
            <person name="Henrissat B."/>
            <person name="Grigoriev I.V."/>
            <person name="Hibbett D.S."/>
            <person name="Martin F."/>
        </authorList>
    </citation>
    <scope>NUCLEOTIDE SEQUENCE [LARGE SCALE GENOMIC DNA]</scope>
    <source>
        <strain evidence="22">MUT 4182</strain>
    </source>
</reference>
<feature type="domain" description="Peptidase M28" evidence="18">
    <location>
        <begin position="123"/>
        <end position="298"/>
    </location>
</feature>
<feature type="transmembrane region" description="Helical" evidence="17">
    <location>
        <begin position="455"/>
        <end position="477"/>
    </location>
</feature>
<keyword evidence="13 17" id="KW-0472">Membrane</keyword>
<evidence type="ECO:0000313" key="21">
    <source>
        <dbReference type="EMBL" id="KIO31881.1"/>
    </source>
</evidence>
<dbReference type="PANTHER" id="PTHR12147:SF58">
    <property type="entry name" value="VACUOLAR MEMBRANE PROTEASE"/>
    <property type="match status" value="1"/>
</dbReference>
<dbReference type="InterPro" id="IPR045175">
    <property type="entry name" value="M28_fam"/>
</dbReference>
<feature type="transmembrane region" description="Helical" evidence="17">
    <location>
        <begin position="483"/>
        <end position="507"/>
    </location>
</feature>
<reference evidence="21 22" key="1">
    <citation type="submission" date="2014-04" db="EMBL/GenBank/DDBJ databases">
        <authorList>
            <consortium name="DOE Joint Genome Institute"/>
            <person name="Kuo A."/>
            <person name="Girlanda M."/>
            <person name="Perotto S."/>
            <person name="Kohler A."/>
            <person name="Nagy L.G."/>
            <person name="Floudas D."/>
            <person name="Copeland A."/>
            <person name="Barry K.W."/>
            <person name="Cichocki N."/>
            <person name="Veneault-Fourrey C."/>
            <person name="LaButti K."/>
            <person name="Lindquist E.A."/>
            <person name="Lipzen A."/>
            <person name="Lundell T."/>
            <person name="Morin E."/>
            <person name="Murat C."/>
            <person name="Sun H."/>
            <person name="Tunlid A."/>
            <person name="Henrissat B."/>
            <person name="Grigoriev I.V."/>
            <person name="Hibbett D.S."/>
            <person name="Martin F."/>
            <person name="Nordberg H.P."/>
            <person name="Cantor M.N."/>
            <person name="Hua S.X."/>
        </authorList>
    </citation>
    <scope>NUCLEOTIDE SEQUENCE [LARGE SCALE GENOMIC DNA]</scope>
    <source>
        <strain evidence="21 22">MUT 4182</strain>
    </source>
</reference>
<dbReference type="InterPro" id="IPR053976">
    <property type="entry name" value="PFF1_TM"/>
</dbReference>
<dbReference type="InterPro" id="IPR053975">
    <property type="entry name" value="PFF1_C"/>
</dbReference>
<dbReference type="Proteomes" id="UP000054248">
    <property type="component" value="Unassembled WGS sequence"/>
</dbReference>
<feature type="transmembrane region" description="Helical" evidence="17">
    <location>
        <begin position="349"/>
        <end position="370"/>
    </location>
</feature>
<keyword evidence="8 15" id="KW-0479">Metal-binding</keyword>
<dbReference type="GO" id="GO:0046872">
    <property type="term" value="F:metal ion binding"/>
    <property type="evidence" value="ECO:0007669"/>
    <property type="project" value="UniProtKB-KW"/>
</dbReference>
<dbReference type="STRING" id="1051891.A0A0C3QSG2"/>
<evidence type="ECO:0000259" key="20">
    <source>
        <dbReference type="Pfam" id="PF22251"/>
    </source>
</evidence>
<feature type="transmembrane region" description="Helical" evidence="17">
    <location>
        <begin position="612"/>
        <end position="632"/>
    </location>
</feature>
<keyword evidence="12" id="KW-0482">Metalloprotease</keyword>
<feature type="transmembrane region" description="Helical" evidence="17">
    <location>
        <begin position="579"/>
        <end position="600"/>
    </location>
</feature>
<evidence type="ECO:0000256" key="1">
    <source>
        <dbReference type="ARBA" id="ARBA00001947"/>
    </source>
</evidence>
<dbReference type="Pfam" id="PF22250">
    <property type="entry name" value="PFF1_C"/>
    <property type="match status" value="1"/>
</dbReference>
<dbReference type="InterPro" id="IPR007484">
    <property type="entry name" value="Peptidase_M28"/>
</dbReference>
<evidence type="ECO:0000256" key="2">
    <source>
        <dbReference type="ARBA" id="ARBA00003273"/>
    </source>
</evidence>
<evidence type="ECO:0000256" key="11">
    <source>
        <dbReference type="ARBA" id="ARBA00022989"/>
    </source>
</evidence>
<comment type="function">
    <text evidence="2">May be involved in vacuolar sorting and osmoregulation.</text>
</comment>
<dbReference type="PANTHER" id="PTHR12147">
    <property type="entry name" value="METALLOPEPTIDASE M28 FAMILY MEMBER"/>
    <property type="match status" value="1"/>
</dbReference>
<gene>
    <name evidence="21" type="ORF">M407DRAFT_19145</name>
</gene>
<feature type="transmembrane region" description="Helical" evidence="17">
    <location>
        <begin position="20"/>
        <end position="37"/>
    </location>
</feature>
<evidence type="ECO:0000256" key="16">
    <source>
        <dbReference type="SAM" id="MobiDB-lite"/>
    </source>
</evidence>